<accession>A0A7J7K7H4</accession>
<sequence>MQAMITLAYTIRHIRHCNYVYRCNINDQAECDNSARLHSHDSTSELYYSCTKVNIRLSCSVNLLMQLSLSSRIVLSVARLTPWPTVQTV</sequence>
<dbReference type="Proteomes" id="UP000593567">
    <property type="component" value="Unassembled WGS sequence"/>
</dbReference>
<protein>
    <submittedName>
        <fullName evidence="1">Uncharacterized protein</fullName>
    </submittedName>
</protein>
<comment type="caution">
    <text evidence="1">The sequence shown here is derived from an EMBL/GenBank/DDBJ whole genome shotgun (WGS) entry which is preliminary data.</text>
</comment>
<name>A0A7J7K7H4_BUGNE</name>
<evidence type="ECO:0000313" key="1">
    <source>
        <dbReference type="EMBL" id="KAF6034579.1"/>
    </source>
</evidence>
<gene>
    <name evidence="1" type="ORF">EB796_007119</name>
</gene>
<organism evidence="1 2">
    <name type="scientific">Bugula neritina</name>
    <name type="common">Brown bryozoan</name>
    <name type="synonym">Sertularia neritina</name>
    <dbReference type="NCBI Taxonomy" id="10212"/>
    <lineage>
        <taxon>Eukaryota</taxon>
        <taxon>Metazoa</taxon>
        <taxon>Spiralia</taxon>
        <taxon>Lophotrochozoa</taxon>
        <taxon>Bryozoa</taxon>
        <taxon>Gymnolaemata</taxon>
        <taxon>Cheilostomatida</taxon>
        <taxon>Flustrina</taxon>
        <taxon>Buguloidea</taxon>
        <taxon>Bugulidae</taxon>
        <taxon>Bugula</taxon>
    </lineage>
</organism>
<dbReference type="AlphaFoldDB" id="A0A7J7K7H4"/>
<keyword evidence="2" id="KW-1185">Reference proteome</keyword>
<dbReference type="EMBL" id="VXIV02001042">
    <property type="protein sequence ID" value="KAF6034579.1"/>
    <property type="molecule type" value="Genomic_DNA"/>
</dbReference>
<reference evidence="1" key="1">
    <citation type="submission" date="2020-06" db="EMBL/GenBank/DDBJ databases">
        <title>Draft genome of Bugula neritina, a colonial animal packing powerful symbionts and potential medicines.</title>
        <authorList>
            <person name="Rayko M."/>
        </authorList>
    </citation>
    <scope>NUCLEOTIDE SEQUENCE [LARGE SCALE GENOMIC DNA]</scope>
    <source>
        <strain evidence="1">Kwan_BN1</strain>
    </source>
</reference>
<evidence type="ECO:0000313" key="2">
    <source>
        <dbReference type="Proteomes" id="UP000593567"/>
    </source>
</evidence>
<proteinExistence type="predicted"/>